<accession>A0A939CFE6</accession>
<dbReference type="Pfam" id="PF08902">
    <property type="entry name" value="DUF1848"/>
    <property type="match status" value="1"/>
</dbReference>
<reference evidence="1" key="1">
    <citation type="submission" date="2021-02" db="EMBL/GenBank/DDBJ databases">
        <title>Metagenome-assembled genomes from human diarrheal sample B26.</title>
        <authorList>
            <person name="Ateba T.P."/>
            <person name="Alayande K.A."/>
            <person name="Mwanza M."/>
        </authorList>
    </citation>
    <scope>NUCLEOTIDE SEQUENCE</scope>
    <source>
        <strain evidence="1">06WH</strain>
    </source>
</reference>
<dbReference type="EMBL" id="JAFHBD010000002">
    <property type="protein sequence ID" value="MBN2952084.1"/>
    <property type="molecule type" value="Genomic_DNA"/>
</dbReference>
<evidence type="ECO:0000313" key="2">
    <source>
        <dbReference type="Proteomes" id="UP000737612"/>
    </source>
</evidence>
<protein>
    <submittedName>
        <fullName evidence="1">DUF1848 domain-containing protein</fullName>
    </submittedName>
</protein>
<gene>
    <name evidence="1" type="ORF">JTJ23_00480</name>
</gene>
<sequence>MILNTGCRTDIPAFFSEWFYNRVREGYVFVRNPYCPEQVTRYRISPDVVDVLCFCTKNPEPMMARLAELSAFQQFWFVTVTPYGPKIEPGVPNKWEVLKSVKALSHQIGRKRVAWRYDPIFLTDTYSIEYHLKSFEKIAQELSGQVSFCVISFLDLYEKTKRNFPEAKEVGKSDQEFLTREFVRIGKQYGIPIRTCCENPDLEKCGADVTGCMTKEVLEQATGCRLQIPQKKKAVRDGCSCLLGSDIGMYNTCQHGCVYCYANYDKKTVAENIRFHDPASPFLIGGFREGDIIKEAKQESYFDAQLRLF</sequence>
<proteinExistence type="predicted"/>
<dbReference type="AlphaFoldDB" id="A0A939CFE6"/>
<organism evidence="1 2">
    <name type="scientific">Fusicatenibacter saccharivorans</name>
    <dbReference type="NCBI Taxonomy" id="1150298"/>
    <lineage>
        <taxon>Bacteria</taxon>
        <taxon>Bacillati</taxon>
        <taxon>Bacillota</taxon>
        <taxon>Clostridia</taxon>
        <taxon>Lachnospirales</taxon>
        <taxon>Lachnospiraceae</taxon>
        <taxon>Fusicatenibacter</taxon>
    </lineage>
</organism>
<name>A0A939CFE6_9FIRM</name>
<comment type="caution">
    <text evidence="1">The sequence shown here is derived from an EMBL/GenBank/DDBJ whole genome shotgun (WGS) entry which is preliminary data.</text>
</comment>
<dbReference type="InterPro" id="IPR014998">
    <property type="entry name" value="DUF1848"/>
</dbReference>
<dbReference type="Proteomes" id="UP000737612">
    <property type="component" value="Unassembled WGS sequence"/>
</dbReference>
<evidence type="ECO:0000313" key="1">
    <source>
        <dbReference type="EMBL" id="MBN2952084.1"/>
    </source>
</evidence>